<feature type="compositionally biased region" description="Basic and acidic residues" evidence="2">
    <location>
        <begin position="80"/>
        <end position="97"/>
    </location>
</feature>
<comment type="caution">
    <text evidence="3">The sequence shown here is derived from an EMBL/GenBank/DDBJ whole genome shotgun (WGS) entry which is preliminary data.</text>
</comment>
<dbReference type="Pfam" id="PF13517">
    <property type="entry name" value="FG-GAP_3"/>
    <property type="match status" value="1"/>
</dbReference>
<name>A0A368JI54_9BACT</name>
<keyword evidence="1" id="KW-0732">Signal</keyword>
<evidence type="ECO:0000256" key="1">
    <source>
        <dbReference type="ARBA" id="ARBA00022729"/>
    </source>
</evidence>
<evidence type="ECO:0000313" key="3">
    <source>
        <dbReference type="EMBL" id="RCR67222.1"/>
    </source>
</evidence>
<dbReference type="EMBL" id="QOWE01000021">
    <property type="protein sequence ID" value="RCR67222.1"/>
    <property type="molecule type" value="Genomic_DNA"/>
</dbReference>
<dbReference type="PANTHER" id="PTHR39431">
    <property type="entry name" value="FRPA/C-RELATED PROTEIN"/>
    <property type="match status" value="1"/>
</dbReference>
<evidence type="ECO:0000313" key="4">
    <source>
        <dbReference type="Proteomes" id="UP000253383"/>
    </source>
</evidence>
<sequence length="428" mass="45949">MKTTGSVISTCVWVCLLLSSCKKETDTPAPADVNPPPPATTITPLALQSASIRSEISTNSAKITSTITASGSSAITEHGHYFSKTSKDPGASDEKTKLGTNTGPFPAQFSSQLTNLEESITYYVKPYATNQQATATGEVLTFTTNGFGAWNKIISYSETGEGVPADYDGDGKTDIAVLIDGVDDDYLQVDYAGNGFAQWDKTVRLLNTTKAIVPADYDGDGKDDLGIHWATGAWSIYYAKDGFVSKTELSSGYGKPGGEAVADYDGDGKADIALFKDGQWFIDFAKDGFGSWNRADLKGYGTLGNPVPADYDGDGKADIALHTDNRWYIDYATDGFGSWNRADLVNYGSLGGEAVADYDGDGKADIGLRKDGNWYIDYAANGFGQWNKVYPGYGTQGKPVPADYDGDGKADLGLLNAKQWFIDYWNNQ</sequence>
<dbReference type="Proteomes" id="UP000253383">
    <property type="component" value="Unassembled WGS sequence"/>
</dbReference>
<accession>A0A368JI54</accession>
<dbReference type="Gene3D" id="2.40.128.340">
    <property type="match status" value="1"/>
</dbReference>
<proteinExistence type="predicted"/>
<dbReference type="PROSITE" id="PS51257">
    <property type="entry name" value="PROKAR_LIPOPROTEIN"/>
    <property type="match status" value="1"/>
</dbReference>
<evidence type="ECO:0000256" key="2">
    <source>
        <dbReference type="SAM" id="MobiDB-lite"/>
    </source>
</evidence>
<dbReference type="InterPro" id="IPR028994">
    <property type="entry name" value="Integrin_alpha_N"/>
</dbReference>
<dbReference type="PANTHER" id="PTHR39431:SF1">
    <property type="entry name" value="FRPA_C-RELATED PROTEIN"/>
    <property type="match status" value="1"/>
</dbReference>
<reference evidence="3 4" key="1">
    <citation type="submission" date="2018-07" db="EMBL/GenBank/DDBJ databases">
        <title>Genome analysis of Larkinella rosea.</title>
        <authorList>
            <person name="Zhou Z."/>
            <person name="Wang G."/>
        </authorList>
    </citation>
    <scope>NUCLEOTIDE SEQUENCE [LARGE SCALE GENOMIC DNA]</scope>
    <source>
        <strain evidence="4">zzj9</strain>
    </source>
</reference>
<protein>
    <submittedName>
        <fullName evidence="3">VCBS repeat-containing protein</fullName>
    </submittedName>
</protein>
<feature type="region of interest" description="Disordered" evidence="2">
    <location>
        <begin position="80"/>
        <end position="101"/>
    </location>
</feature>
<dbReference type="OrthoDB" id="6225685at2"/>
<dbReference type="RefSeq" id="WP_114408453.1">
    <property type="nucleotide sequence ID" value="NZ_QOWE01000021.1"/>
</dbReference>
<dbReference type="SUPFAM" id="SSF69318">
    <property type="entry name" value="Integrin alpha N-terminal domain"/>
    <property type="match status" value="1"/>
</dbReference>
<dbReference type="InterPro" id="IPR013517">
    <property type="entry name" value="FG-GAP"/>
</dbReference>
<keyword evidence="4" id="KW-1185">Reference proteome</keyword>
<dbReference type="AlphaFoldDB" id="A0A368JI54"/>
<organism evidence="3 4">
    <name type="scientific">Larkinella punicea</name>
    <dbReference type="NCBI Taxonomy" id="2315727"/>
    <lineage>
        <taxon>Bacteria</taxon>
        <taxon>Pseudomonadati</taxon>
        <taxon>Bacteroidota</taxon>
        <taxon>Cytophagia</taxon>
        <taxon>Cytophagales</taxon>
        <taxon>Spirosomataceae</taxon>
        <taxon>Larkinella</taxon>
    </lineage>
</organism>
<gene>
    <name evidence="3" type="ORF">DUE52_23195</name>
</gene>